<organism evidence="3 4">
    <name type="scientific">Lentzea tibetensis</name>
    <dbReference type="NCBI Taxonomy" id="2591470"/>
    <lineage>
        <taxon>Bacteria</taxon>
        <taxon>Bacillati</taxon>
        <taxon>Actinomycetota</taxon>
        <taxon>Actinomycetes</taxon>
        <taxon>Pseudonocardiales</taxon>
        <taxon>Pseudonocardiaceae</taxon>
        <taxon>Lentzea</taxon>
    </lineage>
</organism>
<dbReference type="FunFam" id="3.30.70.270:FF:000001">
    <property type="entry name" value="Diguanylate cyclase domain protein"/>
    <property type="match status" value="1"/>
</dbReference>
<dbReference type="GO" id="GO:0052621">
    <property type="term" value="F:diguanylate cyclase activity"/>
    <property type="evidence" value="ECO:0007669"/>
    <property type="project" value="TreeGrafter"/>
</dbReference>
<evidence type="ECO:0000313" key="3">
    <source>
        <dbReference type="EMBL" id="TWP46057.1"/>
    </source>
</evidence>
<reference evidence="3 4" key="1">
    <citation type="submission" date="2019-07" db="EMBL/GenBank/DDBJ databases">
        <title>Lentzea xizangensis sp. nov., isolated from Qinghai-Tibetan Plateau Soils.</title>
        <authorList>
            <person name="Huang J."/>
        </authorList>
    </citation>
    <scope>NUCLEOTIDE SEQUENCE [LARGE SCALE GENOMIC DNA]</scope>
    <source>
        <strain evidence="3 4">FXJ1.1311</strain>
    </source>
</reference>
<dbReference type="Gene3D" id="3.30.70.270">
    <property type="match status" value="1"/>
</dbReference>
<dbReference type="OrthoDB" id="23692at2"/>
<accession>A0A563EHF3</accession>
<feature type="domain" description="GGDEF" evidence="2">
    <location>
        <begin position="98"/>
        <end position="238"/>
    </location>
</feature>
<evidence type="ECO:0000256" key="1">
    <source>
        <dbReference type="SAM" id="MobiDB-lite"/>
    </source>
</evidence>
<dbReference type="Gene3D" id="1.10.10.10">
    <property type="entry name" value="Winged helix-like DNA-binding domain superfamily/Winged helix DNA-binding domain"/>
    <property type="match status" value="1"/>
</dbReference>
<gene>
    <name evidence="3" type="ORF">FKR81_37455</name>
</gene>
<dbReference type="SUPFAM" id="SSF55073">
    <property type="entry name" value="Nucleotide cyclase"/>
    <property type="match status" value="1"/>
</dbReference>
<comment type="caution">
    <text evidence="3">The sequence shown here is derived from an EMBL/GenBank/DDBJ whole genome shotgun (WGS) entry which is preliminary data.</text>
</comment>
<dbReference type="GO" id="GO:0043709">
    <property type="term" value="P:cell adhesion involved in single-species biofilm formation"/>
    <property type="evidence" value="ECO:0007669"/>
    <property type="project" value="TreeGrafter"/>
</dbReference>
<dbReference type="Proteomes" id="UP000316639">
    <property type="component" value="Unassembled WGS sequence"/>
</dbReference>
<dbReference type="SMART" id="SM00267">
    <property type="entry name" value="GGDEF"/>
    <property type="match status" value="1"/>
</dbReference>
<dbReference type="CDD" id="cd01949">
    <property type="entry name" value="GGDEF"/>
    <property type="match status" value="1"/>
</dbReference>
<name>A0A563EHF3_9PSEU</name>
<feature type="region of interest" description="Disordered" evidence="1">
    <location>
        <begin position="33"/>
        <end position="52"/>
    </location>
</feature>
<dbReference type="EMBL" id="VOBR01000036">
    <property type="protein sequence ID" value="TWP46057.1"/>
    <property type="molecule type" value="Genomic_DNA"/>
</dbReference>
<dbReference type="PANTHER" id="PTHR45138">
    <property type="entry name" value="REGULATORY COMPONENTS OF SENSORY TRANSDUCTION SYSTEM"/>
    <property type="match status" value="1"/>
</dbReference>
<feature type="compositionally biased region" description="Basic and acidic residues" evidence="1">
    <location>
        <begin position="36"/>
        <end position="50"/>
    </location>
</feature>
<feature type="region of interest" description="Disordered" evidence="1">
    <location>
        <begin position="1"/>
        <end position="20"/>
    </location>
</feature>
<dbReference type="AlphaFoldDB" id="A0A563EHF3"/>
<evidence type="ECO:0000313" key="4">
    <source>
        <dbReference type="Proteomes" id="UP000316639"/>
    </source>
</evidence>
<dbReference type="InterPro" id="IPR043128">
    <property type="entry name" value="Rev_trsase/Diguanyl_cyclase"/>
</dbReference>
<dbReference type="InterPro" id="IPR050469">
    <property type="entry name" value="Diguanylate_Cyclase"/>
</dbReference>
<evidence type="ECO:0000259" key="2">
    <source>
        <dbReference type="PROSITE" id="PS50887"/>
    </source>
</evidence>
<dbReference type="InterPro" id="IPR000160">
    <property type="entry name" value="GGDEF_dom"/>
</dbReference>
<feature type="region of interest" description="Disordered" evidence="1">
    <location>
        <begin position="230"/>
        <end position="253"/>
    </location>
</feature>
<dbReference type="InterPro" id="IPR036388">
    <property type="entry name" value="WH-like_DNA-bd_sf"/>
</dbReference>
<dbReference type="InterPro" id="IPR036390">
    <property type="entry name" value="WH_DNA-bd_sf"/>
</dbReference>
<dbReference type="InterPro" id="IPR029787">
    <property type="entry name" value="Nucleotide_cyclase"/>
</dbReference>
<dbReference type="Pfam" id="PF00990">
    <property type="entry name" value="GGDEF"/>
    <property type="match status" value="1"/>
</dbReference>
<dbReference type="GO" id="GO:0005886">
    <property type="term" value="C:plasma membrane"/>
    <property type="evidence" value="ECO:0007669"/>
    <property type="project" value="TreeGrafter"/>
</dbReference>
<keyword evidence="4" id="KW-1185">Reference proteome</keyword>
<dbReference type="PROSITE" id="PS50887">
    <property type="entry name" value="GGDEF"/>
    <property type="match status" value="1"/>
</dbReference>
<dbReference type="SUPFAM" id="SSF46785">
    <property type="entry name" value="Winged helix' DNA-binding domain"/>
    <property type="match status" value="1"/>
</dbReference>
<dbReference type="GO" id="GO:1902201">
    <property type="term" value="P:negative regulation of bacterial-type flagellum-dependent cell motility"/>
    <property type="evidence" value="ECO:0007669"/>
    <property type="project" value="TreeGrafter"/>
</dbReference>
<dbReference type="NCBIfam" id="TIGR00254">
    <property type="entry name" value="GGDEF"/>
    <property type="match status" value="1"/>
</dbReference>
<dbReference type="PANTHER" id="PTHR45138:SF9">
    <property type="entry name" value="DIGUANYLATE CYCLASE DGCM-RELATED"/>
    <property type="match status" value="1"/>
</dbReference>
<protein>
    <submittedName>
        <fullName evidence="3">Diguanylate cyclase</fullName>
    </submittedName>
</protein>
<proteinExistence type="predicted"/>
<sequence>MADLAEVGGPGCHSRKPWRKGGEAMTIARIGSVPMGEEHGGGEPREHTGVDEVDLPRCGSCAQPVGSWDTDRLTGLLDRWGWDDKAPAVFRRAQRRWEDLALLLIDLDWFKKINDELGHPAGDSVLKEIADVLLRSTRREDLVGRHGGDEFLVLLPHTSLAEAVGIAERALDGIQAIQIGVRTNTGTDVVLRGLTASIGLAAYAPNRNHTLMDLIRDTDAALQRAKATGRGRIHVHDPSGSEQVQAPPARAVPTPRWSTVEKKEDLRTLLNLRHLVNSDWMPDVLQALTDGPKHYGDLLAAIRSTELINGWSGRNRNVQKSVLNRTLRRLEDNGFVLRHEEPGVWPRAVRYELGPAAQEWLSDVLPAVSRWCHRHDALITRAQRLRRHNRHLGSIECVEPHDRDDT</sequence>